<dbReference type="GO" id="GO:0003824">
    <property type="term" value="F:catalytic activity"/>
    <property type="evidence" value="ECO:0007669"/>
    <property type="project" value="InterPro"/>
</dbReference>
<dbReference type="InterPro" id="IPR000132">
    <property type="entry name" value="Nitrilase/CN_hydratase_CS"/>
</dbReference>
<evidence type="ECO:0000313" key="4">
    <source>
        <dbReference type="Proteomes" id="UP000321306"/>
    </source>
</evidence>
<reference evidence="3 4" key="1">
    <citation type="submission" date="2019-07" db="EMBL/GenBank/DDBJ databases">
        <title>Whole genome shotgun sequence of Deinococcus cellulosilyticus NBRC 106333.</title>
        <authorList>
            <person name="Hosoyama A."/>
            <person name="Uohara A."/>
            <person name="Ohji S."/>
            <person name="Ichikawa N."/>
        </authorList>
    </citation>
    <scope>NUCLEOTIDE SEQUENCE [LARGE SCALE GENOMIC DNA]</scope>
    <source>
        <strain evidence="3 4">NBRC 106333</strain>
    </source>
</reference>
<accession>A0A511N232</accession>
<feature type="active site" description="Proton acceptor" evidence="1">
    <location>
        <position position="64"/>
    </location>
</feature>
<dbReference type="EMBL" id="BJXB01000010">
    <property type="protein sequence ID" value="GEM46912.1"/>
    <property type="molecule type" value="Genomic_DNA"/>
</dbReference>
<evidence type="ECO:0000259" key="2">
    <source>
        <dbReference type="Pfam" id="PF01636"/>
    </source>
</evidence>
<dbReference type="AlphaFoldDB" id="A0A511N232"/>
<sequence length="248" mass="28341">MEEPLTGGNMTAVVRIGERVHRSAGPWSSTIQQLLRHVRELGVRWVPEPFGFDSQGREVLEFLEGEVPGYPLPQWVWERENLQQSARMLRAFHDATRGLIHLQGVWQSPVHEPTEVICHNDFAPYNFVFREGKLLGVIDFDTCSPGPAIWDVAYLAYRMVPLTRPETFTGIQFADDEVKERLHLLLDAYGAPFGASDLLEVVEKRLLELAEFSTRQAERKQNPELLEHAALYRADAAHVQNHGLKHWV</sequence>
<evidence type="ECO:0000313" key="3">
    <source>
        <dbReference type="EMBL" id="GEM46912.1"/>
    </source>
</evidence>
<proteinExistence type="predicted"/>
<comment type="caution">
    <text evidence="3">The sequence shown here is derived from an EMBL/GenBank/DDBJ whole genome shotgun (WGS) entry which is preliminary data.</text>
</comment>
<dbReference type="InterPro" id="IPR011009">
    <property type="entry name" value="Kinase-like_dom_sf"/>
</dbReference>
<feature type="domain" description="Aminoglycoside phosphotransferase" evidence="2">
    <location>
        <begin position="112"/>
        <end position="176"/>
    </location>
</feature>
<evidence type="ECO:0000256" key="1">
    <source>
        <dbReference type="PROSITE-ProRule" id="PRU10139"/>
    </source>
</evidence>
<dbReference type="PROSITE" id="PS00920">
    <property type="entry name" value="NITRIL_CHT_1"/>
    <property type="match status" value="1"/>
</dbReference>
<dbReference type="Gene3D" id="3.90.1200.10">
    <property type="match status" value="1"/>
</dbReference>
<dbReference type="Proteomes" id="UP000321306">
    <property type="component" value="Unassembled WGS sequence"/>
</dbReference>
<gene>
    <name evidence="3" type="ORF">DC3_25470</name>
</gene>
<dbReference type="RefSeq" id="WP_146884742.1">
    <property type="nucleotide sequence ID" value="NZ_BJXB01000010.1"/>
</dbReference>
<dbReference type="OrthoDB" id="61093at2"/>
<protein>
    <submittedName>
        <fullName evidence="3">Trifolitoxin immunity domain-containing protein</fullName>
    </submittedName>
</protein>
<name>A0A511N232_DEIC1</name>
<keyword evidence="4" id="KW-1185">Reference proteome</keyword>
<dbReference type="Pfam" id="PF01636">
    <property type="entry name" value="APH"/>
    <property type="match status" value="1"/>
</dbReference>
<organism evidence="3 4">
    <name type="scientific">Deinococcus cellulosilyticus (strain DSM 18568 / NBRC 106333 / KACC 11606 / 5516J-15)</name>
    <dbReference type="NCBI Taxonomy" id="1223518"/>
    <lineage>
        <taxon>Bacteria</taxon>
        <taxon>Thermotogati</taxon>
        <taxon>Deinococcota</taxon>
        <taxon>Deinococci</taxon>
        <taxon>Deinococcales</taxon>
        <taxon>Deinococcaceae</taxon>
        <taxon>Deinococcus</taxon>
    </lineage>
</organism>
<dbReference type="InterPro" id="IPR002575">
    <property type="entry name" value="Aminoglycoside_PTrfase"/>
</dbReference>
<dbReference type="SUPFAM" id="SSF56112">
    <property type="entry name" value="Protein kinase-like (PK-like)"/>
    <property type="match status" value="1"/>
</dbReference>